<dbReference type="PANTHER" id="PTHR13748">
    <property type="entry name" value="COBW-RELATED"/>
    <property type="match status" value="1"/>
</dbReference>
<keyword evidence="4" id="KW-1185">Reference proteome</keyword>
<dbReference type="PANTHER" id="PTHR13748:SF59">
    <property type="entry name" value="COBW C-TERMINAL DOMAIN-CONTAINING PROTEIN"/>
    <property type="match status" value="1"/>
</dbReference>
<organism evidence="3 4">
    <name type="scientific">Ectocarpus siliculosus</name>
    <name type="common">Brown alga</name>
    <name type="synonym">Conferva siliculosa</name>
    <dbReference type="NCBI Taxonomy" id="2880"/>
    <lineage>
        <taxon>Eukaryota</taxon>
        <taxon>Sar</taxon>
        <taxon>Stramenopiles</taxon>
        <taxon>Ochrophyta</taxon>
        <taxon>PX clade</taxon>
        <taxon>Phaeophyceae</taxon>
        <taxon>Ectocarpales</taxon>
        <taxon>Ectocarpaceae</taxon>
        <taxon>Ectocarpus</taxon>
    </lineage>
</organism>
<evidence type="ECO:0000313" key="4">
    <source>
        <dbReference type="Proteomes" id="UP000002630"/>
    </source>
</evidence>
<protein>
    <recommendedName>
        <fullName evidence="5">CobW C-terminal domain-containing protein</fullName>
    </recommendedName>
</protein>
<dbReference type="OMA" id="RVYETDH"/>
<feature type="domain" description="CobW/HypB/UreG nucleotide-binding" evidence="1">
    <location>
        <begin position="28"/>
        <end position="224"/>
    </location>
</feature>
<proteinExistence type="predicted"/>
<dbReference type="Gene3D" id="3.40.50.300">
    <property type="entry name" value="P-loop containing nucleotide triphosphate hydrolases"/>
    <property type="match status" value="1"/>
</dbReference>
<dbReference type="STRING" id="2880.D8LTM2"/>
<name>D8LTM2_ECTSI</name>
<dbReference type="Proteomes" id="UP000002630">
    <property type="component" value="Linkage Group LG07"/>
</dbReference>
<dbReference type="InterPro" id="IPR011629">
    <property type="entry name" value="CobW-like_C"/>
</dbReference>
<accession>D8LTM2</accession>
<dbReference type="Pfam" id="PF07683">
    <property type="entry name" value="CobW_C"/>
    <property type="match status" value="1"/>
</dbReference>
<dbReference type="InterPro" id="IPR027417">
    <property type="entry name" value="P-loop_NTPase"/>
</dbReference>
<dbReference type="InterPro" id="IPR051316">
    <property type="entry name" value="Zinc-reg_GTPase_activator"/>
</dbReference>
<evidence type="ECO:0000313" key="3">
    <source>
        <dbReference type="EMBL" id="CBN73919.1"/>
    </source>
</evidence>
<dbReference type="eggNOG" id="KOG2743">
    <property type="taxonomic scope" value="Eukaryota"/>
</dbReference>
<evidence type="ECO:0008006" key="5">
    <source>
        <dbReference type="Google" id="ProtNLM"/>
    </source>
</evidence>
<dbReference type="CDD" id="cd03112">
    <property type="entry name" value="CobW-like"/>
    <property type="match status" value="1"/>
</dbReference>
<feature type="domain" description="CobW C-terminal" evidence="2">
    <location>
        <begin position="283"/>
        <end position="358"/>
    </location>
</feature>
<dbReference type="Pfam" id="PF02492">
    <property type="entry name" value="cobW"/>
    <property type="match status" value="1"/>
</dbReference>
<dbReference type="AlphaFoldDB" id="D8LTM2"/>
<dbReference type="SUPFAM" id="SSF90002">
    <property type="entry name" value="Hypothetical protein YjiA, C-terminal domain"/>
    <property type="match status" value="1"/>
</dbReference>
<dbReference type="SUPFAM" id="SSF52540">
    <property type="entry name" value="P-loop containing nucleoside triphosphate hydrolases"/>
    <property type="match status" value="1"/>
</dbReference>
<dbReference type="InterPro" id="IPR003495">
    <property type="entry name" value="CobW/HypB/UreG_nucleotide-bd"/>
</dbReference>
<dbReference type="EMBL" id="FN649137">
    <property type="protein sequence ID" value="CBN73919.1"/>
    <property type="molecule type" value="Genomic_DNA"/>
</dbReference>
<dbReference type="OrthoDB" id="272672at2759"/>
<dbReference type="InParanoid" id="D8LTM2"/>
<reference evidence="3 4" key="1">
    <citation type="journal article" date="2010" name="Nature">
        <title>The Ectocarpus genome and the independent evolution of multicellularity in brown algae.</title>
        <authorList>
            <person name="Cock J.M."/>
            <person name="Sterck L."/>
            <person name="Rouze P."/>
            <person name="Scornet D."/>
            <person name="Allen A.E."/>
            <person name="Amoutzias G."/>
            <person name="Anthouard V."/>
            <person name="Artiguenave F."/>
            <person name="Aury J.M."/>
            <person name="Badger J.H."/>
            <person name="Beszteri B."/>
            <person name="Billiau K."/>
            <person name="Bonnet E."/>
            <person name="Bothwell J.H."/>
            <person name="Bowler C."/>
            <person name="Boyen C."/>
            <person name="Brownlee C."/>
            <person name="Carrano C.J."/>
            <person name="Charrier B."/>
            <person name="Cho G.Y."/>
            <person name="Coelho S.M."/>
            <person name="Collen J."/>
            <person name="Corre E."/>
            <person name="Da Silva C."/>
            <person name="Delage L."/>
            <person name="Delaroque N."/>
            <person name="Dittami S.M."/>
            <person name="Doulbeau S."/>
            <person name="Elias M."/>
            <person name="Farnham G."/>
            <person name="Gachon C.M."/>
            <person name="Gschloessl B."/>
            <person name="Heesch S."/>
            <person name="Jabbari K."/>
            <person name="Jubin C."/>
            <person name="Kawai H."/>
            <person name="Kimura K."/>
            <person name="Kloareg B."/>
            <person name="Kupper F.C."/>
            <person name="Lang D."/>
            <person name="Le Bail A."/>
            <person name="Leblanc C."/>
            <person name="Lerouge P."/>
            <person name="Lohr M."/>
            <person name="Lopez P.J."/>
            <person name="Martens C."/>
            <person name="Maumus F."/>
            <person name="Michel G."/>
            <person name="Miranda-Saavedra D."/>
            <person name="Morales J."/>
            <person name="Moreau H."/>
            <person name="Motomura T."/>
            <person name="Nagasato C."/>
            <person name="Napoli C.A."/>
            <person name="Nelson D.R."/>
            <person name="Nyvall-Collen P."/>
            <person name="Peters A.F."/>
            <person name="Pommier C."/>
            <person name="Potin P."/>
            <person name="Poulain J."/>
            <person name="Quesneville H."/>
            <person name="Read B."/>
            <person name="Rensing S.A."/>
            <person name="Ritter A."/>
            <person name="Rousvoal S."/>
            <person name="Samanta M."/>
            <person name="Samson G."/>
            <person name="Schroeder D.C."/>
            <person name="Segurens B."/>
            <person name="Strittmatter M."/>
            <person name="Tonon T."/>
            <person name="Tregear J.W."/>
            <person name="Valentin K."/>
            <person name="von Dassow P."/>
            <person name="Yamagishi T."/>
            <person name="Van de Peer Y."/>
            <person name="Wincker P."/>
        </authorList>
    </citation>
    <scope>NUCLEOTIDE SEQUENCE [LARGE SCALE GENOMIC DNA]</scope>
    <source>
        <strain evidence="4">Ec32 / CCAP1310/4</strain>
    </source>
</reference>
<gene>
    <name evidence="3" type="ORF">Esi_0009_0047</name>
</gene>
<evidence type="ECO:0000259" key="1">
    <source>
        <dbReference type="Pfam" id="PF02492"/>
    </source>
</evidence>
<sequence>MDAESEANLYRMYEKRQYDATRQRPVLPVTIVTGFLGAGKTTLLRKILRSKHNLRIAAVVNEYGTVDHDGGVLERDGQTDSVDKLMGGCVCCHTSLGGQLEEKVSELLRRPDHAEDRYDYLVIETSGVSDPESIVRALDKTFGKLTRARLDSVVTVVDADALSHQLEEAAGAGGQGGAGGMLVSMRHQLESADVILLNKADLLDDQRLSKLTEEVASVNPAARVEFCSYGKVPLHSVLDVEAPRTDIQGVSHEAAVAATDTSARRRWGRRRHRRDTCGTTASSRFQDWVCHGMPAGVVRVKGVLAFDEDRLTRSVFNMSGRRRLSFETDGVWQGPMSLHLVVIGVGMDRAGVLSALEGLRVDTSSGAGSERHCDGRGSAELEKETERMTRILEDDPLFDPVPREATPSCAQHVVRFRFTGAGAYGIPPSQLCIKFGVNLDAVNRSILRAVNSGATPGSSTSPTTRY</sequence>
<evidence type="ECO:0000259" key="2">
    <source>
        <dbReference type="Pfam" id="PF07683"/>
    </source>
</evidence>
<dbReference type="EMBL" id="FN649732">
    <property type="protein sequence ID" value="CBN73919.1"/>
    <property type="molecule type" value="Genomic_DNA"/>
</dbReference>